<name>A9F7A8_SORC5</name>
<proteinExistence type="predicted"/>
<evidence type="ECO:0000313" key="1">
    <source>
        <dbReference type="EMBL" id="CAN91519.1"/>
    </source>
</evidence>
<organism evidence="1 2">
    <name type="scientific">Sorangium cellulosum (strain So ce56)</name>
    <name type="common">Polyangium cellulosum (strain So ce56)</name>
    <dbReference type="NCBI Taxonomy" id="448385"/>
    <lineage>
        <taxon>Bacteria</taxon>
        <taxon>Pseudomonadati</taxon>
        <taxon>Myxococcota</taxon>
        <taxon>Polyangia</taxon>
        <taxon>Polyangiales</taxon>
        <taxon>Polyangiaceae</taxon>
        <taxon>Sorangium</taxon>
    </lineage>
</organism>
<accession>A9F7A8</accession>
<protein>
    <submittedName>
        <fullName evidence="1">Uncharacterized protein</fullName>
    </submittedName>
</protein>
<evidence type="ECO:0000313" key="2">
    <source>
        <dbReference type="Proteomes" id="UP000002139"/>
    </source>
</evidence>
<gene>
    <name evidence="1" type="ordered locus">sce1361</name>
</gene>
<dbReference type="KEGG" id="scl:sce1361"/>
<keyword evidence="2" id="KW-1185">Reference proteome</keyword>
<dbReference type="EMBL" id="AM746676">
    <property type="protein sequence ID" value="CAN91519.1"/>
    <property type="molecule type" value="Genomic_DNA"/>
</dbReference>
<reference evidence="1 2" key="1">
    <citation type="journal article" date="2007" name="Nat. Biotechnol.">
        <title>Complete genome sequence of the myxobacterium Sorangium cellulosum.</title>
        <authorList>
            <person name="Schneiker S."/>
            <person name="Perlova O."/>
            <person name="Kaiser O."/>
            <person name="Gerth K."/>
            <person name="Alici A."/>
            <person name="Altmeyer M.O."/>
            <person name="Bartels D."/>
            <person name="Bekel T."/>
            <person name="Beyer S."/>
            <person name="Bode E."/>
            <person name="Bode H.B."/>
            <person name="Bolten C.J."/>
            <person name="Choudhuri J.V."/>
            <person name="Doss S."/>
            <person name="Elnakady Y.A."/>
            <person name="Frank B."/>
            <person name="Gaigalat L."/>
            <person name="Goesmann A."/>
            <person name="Groeger C."/>
            <person name="Gross F."/>
            <person name="Jelsbak L."/>
            <person name="Jelsbak L."/>
            <person name="Kalinowski J."/>
            <person name="Kegler C."/>
            <person name="Knauber T."/>
            <person name="Konietzny S."/>
            <person name="Kopp M."/>
            <person name="Krause L."/>
            <person name="Krug D."/>
            <person name="Linke B."/>
            <person name="Mahmud T."/>
            <person name="Martinez-Arias R."/>
            <person name="McHardy A.C."/>
            <person name="Merai M."/>
            <person name="Meyer F."/>
            <person name="Mormann S."/>
            <person name="Munoz-Dorado J."/>
            <person name="Perez J."/>
            <person name="Pradella S."/>
            <person name="Rachid S."/>
            <person name="Raddatz G."/>
            <person name="Rosenau F."/>
            <person name="Rueckert C."/>
            <person name="Sasse F."/>
            <person name="Scharfe M."/>
            <person name="Schuster S.C."/>
            <person name="Suen G."/>
            <person name="Treuner-Lange A."/>
            <person name="Velicer G.J."/>
            <person name="Vorholter F.-J."/>
            <person name="Weissman K.J."/>
            <person name="Welch R.D."/>
            <person name="Wenzel S.C."/>
            <person name="Whitworth D.E."/>
            <person name="Wilhelm S."/>
            <person name="Wittmann C."/>
            <person name="Bloecker H."/>
            <person name="Puehler A."/>
            <person name="Mueller R."/>
        </authorList>
    </citation>
    <scope>NUCLEOTIDE SEQUENCE [LARGE SCALE GENOMIC DNA]</scope>
    <source>
        <strain evidence="2">So ce56</strain>
    </source>
</reference>
<dbReference type="HOGENOM" id="CLU_063453_0_0_7"/>
<dbReference type="AlphaFoldDB" id="A9F7A8"/>
<dbReference type="Proteomes" id="UP000002139">
    <property type="component" value="Chromosome"/>
</dbReference>
<dbReference type="BioCyc" id="SCEL448385:SCE_RS07040-MONOMER"/>
<sequence length="406" mass="40191">MANAVGRKKQEACCARGAVSDSLRGMRACFCLIASFLLLPGCGEDPTVYGPCQPSEWGKTTVCPYPEAGTGDAGDGGDAGGGGAGGGGAGGGDETACAGDCVPPAPLGWFGPALLWFGPRDQVPACPAAAPNVGYEGFADLAPAPLTCAACLCDPPGAATASCQLPLGWSAHSSMTCPGDPGSVETPFAAPGGWDGACTAENAVPAGQDCGGQPCVQSISIDAPAVLVTAAACTPRVDEPPPPALLDPWQTRALACVPGAYTECLGDRSTCMPSPDQPGVPPPGGFLTCIFHEGDVTCAEPYLDRHVFYGGAEDTRGCSECGCGEPEGASCTIMASVYSDGACTQTLVSAVVSSTTPFCGVTPPGVALGSKSAEVVAVDPGGCAPSGGEPTGELLPAEPSTFCCRA</sequence>